<dbReference type="EMBL" id="QHKO01000004">
    <property type="protein sequence ID" value="RAL22428.1"/>
    <property type="molecule type" value="Genomic_DNA"/>
</dbReference>
<keyword evidence="2" id="KW-1185">Reference proteome</keyword>
<name>A0A328C791_9DELT</name>
<dbReference type="OrthoDB" id="459727at2"/>
<sequence>MSKIHIVDEVAHDRAKVYETFKDQMVELVPYLPDIQTIEVKDRQEIDDSTLKVVNFWKANADEVPKLAQKFIKPEMLEWTDNATWHLDEWKVEWVMEVGFLPEAVTCKGITTYVDKGNGRTEVVIDGELTVDARKIPGVPRLGAGAIGSAVESFVVKLITPNLTQANRGLERYLADQ</sequence>
<organism evidence="1 2">
    <name type="scientific">Lujinxingia litoralis</name>
    <dbReference type="NCBI Taxonomy" id="2211119"/>
    <lineage>
        <taxon>Bacteria</taxon>
        <taxon>Deltaproteobacteria</taxon>
        <taxon>Bradymonadales</taxon>
        <taxon>Lujinxingiaceae</taxon>
        <taxon>Lujinxingia</taxon>
    </lineage>
</organism>
<dbReference type="Proteomes" id="UP000249169">
    <property type="component" value="Unassembled WGS sequence"/>
</dbReference>
<dbReference type="Pfam" id="PF10698">
    <property type="entry name" value="DUF2505"/>
    <property type="match status" value="1"/>
</dbReference>
<protein>
    <recommendedName>
        <fullName evidence="3">DUF2505 domain-containing protein</fullName>
    </recommendedName>
</protein>
<accession>A0A328C791</accession>
<evidence type="ECO:0008006" key="3">
    <source>
        <dbReference type="Google" id="ProtNLM"/>
    </source>
</evidence>
<reference evidence="1 2" key="1">
    <citation type="submission" date="2018-05" db="EMBL/GenBank/DDBJ databases">
        <title>Lujinxingia marina gen. nov. sp. nov., a new facultative anaerobic member of the class Deltaproteobacteria, and proposal of Lujinxingaceae fam. nov.</title>
        <authorList>
            <person name="Li C.-M."/>
        </authorList>
    </citation>
    <scope>NUCLEOTIDE SEQUENCE [LARGE SCALE GENOMIC DNA]</scope>
    <source>
        <strain evidence="1 2">B210</strain>
    </source>
</reference>
<proteinExistence type="predicted"/>
<comment type="caution">
    <text evidence="1">The sequence shown here is derived from an EMBL/GenBank/DDBJ whole genome shotgun (WGS) entry which is preliminary data.</text>
</comment>
<gene>
    <name evidence="1" type="ORF">DL240_11315</name>
</gene>
<evidence type="ECO:0000313" key="2">
    <source>
        <dbReference type="Proteomes" id="UP000249169"/>
    </source>
</evidence>
<evidence type="ECO:0000313" key="1">
    <source>
        <dbReference type="EMBL" id="RAL22428.1"/>
    </source>
</evidence>
<dbReference type="AlphaFoldDB" id="A0A328C791"/>
<dbReference type="InterPro" id="IPR019639">
    <property type="entry name" value="DUF2505"/>
</dbReference>
<dbReference type="RefSeq" id="WP_111730000.1">
    <property type="nucleotide sequence ID" value="NZ_QHKO01000004.1"/>
</dbReference>